<evidence type="ECO:0000256" key="13">
    <source>
        <dbReference type="SAM" id="Phobius"/>
    </source>
</evidence>
<feature type="transmembrane region" description="Helical" evidence="13">
    <location>
        <begin position="152"/>
        <end position="175"/>
    </location>
</feature>
<evidence type="ECO:0000256" key="12">
    <source>
        <dbReference type="ARBA" id="ARBA00023239"/>
    </source>
</evidence>
<proteinExistence type="inferred from homology"/>
<evidence type="ECO:0000256" key="5">
    <source>
        <dbReference type="ARBA" id="ARBA00022516"/>
    </source>
</evidence>
<comment type="pathway">
    <text evidence="2">Lipid metabolism; fatty acid biosynthesis.</text>
</comment>
<dbReference type="GO" id="GO:0102158">
    <property type="term" value="F:very-long-chain (3R)-3-hydroxyacyl-CoA dehydratase activity"/>
    <property type="evidence" value="ECO:0007669"/>
    <property type="project" value="UniProtKB-EC"/>
</dbReference>
<keyword evidence="7" id="KW-0276">Fatty acid metabolism</keyword>
<evidence type="ECO:0000256" key="9">
    <source>
        <dbReference type="ARBA" id="ARBA00023098"/>
    </source>
</evidence>
<dbReference type="GO" id="GO:0030148">
    <property type="term" value="P:sphingolipid biosynthetic process"/>
    <property type="evidence" value="ECO:0007669"/>
    <property type="project" value="TreeGrafter"/>
</dbReference>
<dbReference type="Proteomes" id="UP000664859">
    <property type="component" value="Unassembled WGS sequence"/>
</dbReference>
<comment type="similarity">
    <text evidence="3">Belongs to the very long-chain fatty acids dehydratase HACD family.</text>
</comment>
<reference evidence="14" key="1">
    <citation type="submission" date="2021-02" db="EMBL/GenBank/DDBJ databases">
        <title>First Annotated Genome of the Yellow-green Alga Tribonema minus.</title>
        <authorList>
            <person name="Mahan K.M."/>
        </authorList>
    </citation>
    <scope>NUCLEOTIDE SEQUENCE</scope>
    <source>
        <strain evidence="14">UTEX B ZZ1240</strain>
    </source>
</reference>
<keyword evidence="11" id="KW-0275">Fatty acid biosynthesis</keyword>
<keyword evidence="8 13" id="KW-1133">Transmembrane helix</keyword>
<feature type="transmembrane region" description="Helical" evidence="13">
    <location>
        <begin position="112"/>
        <end position="132"/>
    </location>
</feature>
<evidence type="ECO:0000256" key="8">
    <source>
        <dbReference type="ARBA" id="ARBA00022989"/>
    </source>
</evidence>
<keyword evidence="9" id="KW-0443">Lipid metabolism</keyword>
<evidence type="ECO:0000313" key="15">
    <source>
        <dbReference type="Proteomes" id="UP000664859"/>
    </source>
</evidence>
<evidence type="ECO:0000256" key="3">
    <source>
        <dbReference type="ARBA" id="ARBA00007811"/>
    </source>
</evidence>
<evidence type="ECO:0000313" key="14">
    <source>
        <dbReference type="EMBL" id="KAG5187837.1"/>
    </source>
</evidence>
<evidence type="ECO:0000256" key="2">
    <source>
        <dbReference type="ARBA" id="ARBA00005194"/>
    </source>
</evidence>
<dbReference type="EC" id="4.2.1.134" evidence="4"/>
<evidence type="ECO:0000256" key="6">
    <source>
        <dbReference type="ARBA" id="ARBA00022692"/>
    </source>
</evidence>
<comment type="caution">
    <text evidence="14">The sequence shown here is derived from an EMBL/GenBank/DDBJ whole genome shotgun (WGS) entry which is preliminary data.</text>
</comment>
<dbReference type="GO" id="GO:0005789">
    <property type="term" value="C:endoplasmic reticulum membrane"/>
    <property type="evidence" value="ECO:0007669"/>
    <property type="project" value="TreeGrafter"/>
</dbReference>
<sequence length="196" mass="21824">MLRSYWQTQQISHSVENATPLVVGLQLLSTLELVHVLLGLTRGGAAQTFAQIGGRDICLFLTAAAEPAVRRSWVAALLYATWAASEIIRYPYYATNLLEICPDFLHWLRYSAFMLLYPLGFAAEVGCFVVAYPHMKAGDKYRIEGLPEGGQFAVLGAYMLFAHAIGALTLFKYMLKARKRQLRQPAVTGTFTAKEE</sequence>
<dbReference type="GO" id="GO:0042761">
    <property type="term" value="P:very long-chain fatty acid biosynthetic process"/>
    <property type="evidence" value="ECO:0007669"/>
    <property type="project" value="TreeGrafter"/>
</dbReference>
<keyword evidence="15" id="KW-1185">Reference proteome</keyword>
<dbReference type="GO" id="GO:0030497">
    <property type="term" value="P:fatty acid elongation"/>
    <property type="evidence" value="ECO:0007669"/>
    <property type="project" value="TreeGrafter"/>
</dbReference>
<gene>
    <name evidence="14" type="ORF">JKP88DRAFT_234856</name>
</gene>
<organism evidence="14 15">
    <name type="scientific">Tribonema minus</name>
    <dbReference type="NCBI Taxonomy" id="303371"/>
    <lineage>
        <taxon>Eukaryota</taxon>
        <taxon>Sar</taxon>
        <taxon>Stramenopiles</taxon>
        <taxon>Ochrophyta</taxon>
        <taxon>PX clade</taxon>
        <taxon>Xanthophyceae</taxon>
        <taxon>Tribonematales</taxon>
        <taxon>Tribonemataceae</taxon>
        <taxon>Tribonema</taxon>
    </lineage>
</organism>
<dbReference type="PANTHER" id="PTHR11035:SF35">
    <property type="entry name" value="VERY-LONG-CHAIN (3R)-3-HYDROXYACYL-COA DEHYDRATASE"/>
    <property type="match status" value="1"/>
</dbReference>
<dbReference type="Pfam" id="PF04387">
    <property type="entry name" value="PTPLA"/>
    <property type="match status" value="1"/>
</dbReference>
<comment type="subcellular location">
    <subcellularLocation>
        <location evidence="1">Membrane</location>
        <topology evidence="1">Multi-pass membrane protein</topology>
    </subcellularLocation>
</comment>
<evidence type="ECO:0000256" key="11">
    <source>
        <dbReference type="ARBA" id="ARBA00023160"/>
    </source>
</evidence>
<protein>
    <recommendedName>
        <fullName evidence="4">very-long-chain (3R)-3-hydroxyacyl-CoA dehydratase</fullName>
        <ecNumber evidence="4">4.2.1.134</ecNumber>
    </recommendedName>
</protein>
<dbReference type="AlphaFoldDB" id="A0A835Z8Y0"/>
<evidence type="ECO:0000256" key="7">
    <source>
        <dbReference type="ARBA" id="ARBA00022832"/>
    </source>
</evidence>
<dbReference type="PANTHER" id="PTHR11035">
    <property type="entry name" value="VERY-LONG-CHAIN (3R)-3-HYDROXYACYL-COA DEHYDRATASE"/>
    <property type="match status" value="1"/>
</dbReference>
<dbReference type="EMBL" id="JAFCMP010000081">
    <property type="protein sequence ID" value="KAG5187837.1"/>
    <property type="molecule type" value="Genomic_DNA"/>
</dbReference>
<dbReference type="OrthoDB" id="46988at2759"/>
<keyword evidence="5" id="KW-0444">Lipid biosynthesis</keyword>
<evidence type="ECO:0000256" key="1">
    <source>
        <dbReference type="ARBA" id="ARBA00004141"/>
    </source>
</evidence>
<evidence type="ECO:0000256" key="4">
    <source>
        <dbReference type="ARBA" id="ARBA00013122"/>
    </source>
</evidence>
<evidence type="ECO:0000256" key="10">
    <source>
        <dbReference type="ARBA" id="ARBA00023136"/>
    </source>
</evidence>
<name>A0A835Z8Y0_9STRA</name>
<keyword evidence="10 13" id="KW-0472">Membrane</keyword>
<keyword evidence="6 13" id="KW-0812">Transmembrane</keyword>
<keyword evidence="12" id="KW-0456">Lyase</keyword>
<dbReference type="InterPro" id="IPR007482">
    <property type="entry name" value="Tyr_Pase-like_PTPLA"/>
</dbReference>
<dbReference type="UniPathway" id="UPA00094"/>
<accession>A0A835Z8Y0</accession>